<dbReference type="SUPFAM" id="SSF49785">
    <property type="entry name" value="Galactose-binding domain-like"/>
    <property type="match status" value="1"/>
</dbReference>
<dbReference type="InterPro" id="IPR054593">
    <property type="entry name" value="Beta-mannosidase-like_N2"/>
</dbReference>
<dbReference type="InterPro" id="IPR008979">
    <property type="entry name" value="Galactose-bd-like_sf"/>
</dbReference>
<dbReference type="InterPro" id="IPR036156">
    <property type="entry name" value="Beta-gal/glucu_dom_sf"/>
</dbReference>
<keyword evidence="8" id="KW-1185">Reference proteome</keyword>
<evidence type="ECO:0000259" key="6">
    <source>
        <dbReference type="Pfam" id="PF22666"/>
    </source>
</evidence>
<dbReference type="Gene3D" id="2.60.40.10">
    <property type="entry name" value="Immunoglobulins"/>
    <property type="match status" value="3"/>
</dbReference>
<comment type="similarity">
    <text evidence="1">Belongs to the glycosyl hydrolase 2 family.</text>
</comment>
<evidence type="ECO:0000313" key="8">
    <source>
        <dbReference type="Proteomes" id="UP000214365"/>
    </source>
</evidence>
<dbReference type="Proteomes" id="UP000214365">
    <property type="component" value="Unassembled WGS sequence"/>
</dbReference>
<evidence type="ECO:0000259" key="5">
    <source>
        <dbReference type="Pfam" id="PF18368"/>
    </source>
</evidence>
<accession>A0A1Q5Q9M4</accession>
<name>A0A1Q5Q9M4_TALAT</name>
<evidence type="ECO:0000256" key="1">
    <source>
        <dbReference type="ARBA" id="ARBA00007401"/>
    </source>
</evidence>
<dbReference type="GeneID" id="31001002"/>
<dbReference type="InterPro" id="IPR043534">
    <property type="entry name" value="EBDG/EBM"/>
</dbReference>
<dbReference type="Pfam" id="PF00703">
    <property type="entry name" value="Glyco_hydro_2"/>
    <property type="match status" value="1"/>
</dbReference>
<dbReference type="Gene3D" id="2.60.120.260">
    <property type="entry name" value="Galactose-binding domain-like"/>
    <property type="match status" value="1"/>
</dbReference>
<feature type="domain" description="Glycoside hydrolase family 2 immunoglobulin-like beta-sandwich" evidence="4">
    <location>
        <begin position="232"/>
        <end position="326"/>
    </location>
</feature>
<feature type="domain" description="Exo-beta-D-glucosaminidase Ig-fold" evidence="5">
    <location>
        <begin position="778"/>
        <end position="888"/>
    </location>
</feature>
<dbReference type="InterPro" id="IPR017853">
    <property type="entry name" value="GH"/>
</dbReference>
<evidence type="ECO:0000313" key="7">
    <source>
        <dbReference type="EMBL" id="OKL62624.1"/>
    </source>
</evidence>
<dbReference type="OrthoDB" id="408532at2759"/>
<dbReference type="Pfam" id="PF18368">
    <property type="entry name" value="Ig_GlcNase"/>
    <property type="match status" value="1"/>
</dbReference>
<dbReference type="InterPro" id="IPR041351">
    <property type="entry name" value="Ig_GlcNase"/>
</dbReference>
<dbReference type="PANTHER" id="PTHR43536:SF1">
    <property type="entry name" value="MANNOSYLGLYCOPROTEIN ENDO-BETA-MANNOSIDASE"/>
    <property type="match status" value="1"/>
</dbReference>
<dbReference type="Gene3D" id="3.20.20.80">
    <property type="entry name" value="Glycosidases"/>
    <property type="match status" value="1"/>
</dbReference>
<reference evidence="7 8" key="1">
    <citation type="submission" date="2015-06" db="EMBL/GenBank/DDBJ databases">
        <title>Talaromyces atroroseus IBT 11181 draft genome.</title>
        <authorList>
            <person name="Rasmussen K.B."/>
            <person name="Rasmussen S."/>
            <person name="Petersen B."/>
            <person name="Sicheritz-Ponten T."/>
            <person name="Mortensen U.H."/>
            <person name="Thrane U."/>
        </authorList>
    </citation>
    <scope>NUCLEOTIDE SEQUENCE [LARGE SCALE GENOMIC DNA]</scope>
    <source>
        <strain evidence="7 8">IBT 11181</strain>
    </source>
</reference>
<dbReference type="Pfam" id="PF22666">
    <property type="entry name" value="Glyco_hydro_2_N2"/>
    <property type="match status" value="1"/>
</dbReference>
<dbReference type="InterPro" id="IPR013783">
    <property type="entry name" value="Ig-like_fold"/>
</dbReference>
<dbReference type="STRING" id="1441469.A0A1Q5Q9M4"/>
<evidence type="ECO:0000259" key="4">
    <source>
        <dbReference type="Pfam" id="PF00703"/>
    </source>
</evidence>
<proteinExistence type="inferred from homology"/>
<dbReference type="EMBL" id="LFMY01000002">
    <property type="protein sequence ID" value="OKL62624.1"/>
    <property type="molecule type" value="Genomic_DNA"/>
</dbReference>
<dbReference type="SUPFAM" id="SSF49303">
    <property type="entry name" value="beta-Galactosidase/glucuronidase domain"/>
    <property type="match status" value="3"/>
</dbReference>
<feature type="domain" description="Beta-mannosidase-like galactose-binding" evidence="6">
    <location>
        <begin position="60"/>
        <end position="177"/>
    </location>
</feature>
<evidence type="ECO:0000256" key="3">
    <source>
        <dbReference type="ARBA" id="ARBA00023295"/>
    </source>
</evidence>
<dbReference type="AlphaFoldDB" id="A0A1Q5Q9M4"/>
<dbReference type="GO" id="GO:0005975">
    <property type="term" value="P:carbohydrate metabolic process"/>
    <property type="evidence" value="ECO:0007669"/>
    <property type="project" value="InterPro"/>
</dbReference>
<comment type="caution">
    <text evidence="7">The sequence shown here is derived from an EMBL/GenBank/DDBJ whole genome shotgun (WGS) entry which is preliminary data.</text>
</comment>
<keyword evidence="3" id="KW-0326">Glycosidase</keyword>
<dbReference type="RefSeq" id="XP_020122745.1">
    <property type="nucleotide sequence ID" value="XM_020260890.1"/>
</dbReference>
<evidence type="ECO:0000256" key="2">
    <source>
        <dbReference type="ARBA" id="ARBA00022801"/>
    </source>
</evidence>
<sequence length="896" mass="100762">MRHAISIIVATAVAIFAVGIGATNTILSSAGQTVKIPGWDLQSVLHASSNLTELARPGANVSNWYRVSARTTAMAGLIEAGLYNDSDLWFSDNLNHIVDRSVFGTPWLYREEFTVDISPTQHYFLITHGITSKADIWINGKQLADKEHQAGSYGGHKYEVTDYLQSGANALVIRAYETNYLLDSAMGFVDWNPYPPDNGTGVWRDVEISQTGPVTLAPMRVIHDWMPGKSATNITVKVNATNFENRTVDGTLAGKITLGSQQIALSQSFSLGEYEEKTLSMTGELRDPQIWWPKLWGHQPLYTVTVTARVNDAISDVAEPRKIGIRYVESGLNQFGDRTFAINGQRFLPLGGGYGPDMFMRWDSDYVRKKFELMLDLGLNTVRLEGKQEHPELFDMADEMGLMIMPGWECCDWWEGWTYNTDVPDYVRFDDHDYWIANYSMLHEASMMQTHPSVLAFLVGSDYWPNDRAASIYVDALKTWDWQNPVIASAGELGYPEILGSSGVKMDGPYDYVPPNYWYGGQVGAAFGFGSEEGPGVGTPEIRSLEKFLSEDDLNDLWTQPDKGLFHMSSNVSSFYDRSIYNDALWHRYGSPNSLQDYLLKAQIMDYEATRAEFEGFASLQDAPRPATGVIYWMMNGAWPNLHWQFFDYYLNPAGSYFGTKVGARPEHVSFNYENKTISLINRLSSLVEEDNGSRSITIDLVDTAGHVLFHKRLQATTRPNYSQVIANIAQDISKIQDVAFLRLVLSSSDSEYDEVLSRNVYWLAAQNDVLQWDDSNWYYTPIVSYANYTSLQSLRKAKLVTDVIELEGSLNKSTTTLQVELKNHSTDVPAFFIRLVLIDASTNKSINPPFWSDNYVTLFPEESLILTVSFEASWPVNPAIEMSGRNIVTHTVVPA</sequence>
<dbReference type="SUPFAM" id="SSF51445">
    <property type="entry name" value="(Trans)glycosidases"/>
    <property type="match status" value="1"/>
</dbReference>
<gene>
    <name evidence="7" type="ORF">UA08_01247</name>
</gene>
<dbReference type="UniPathway" id="UPA00280"/>
<dbReference type="GO" id="GO:0004553">
    <property type="term" value="F:hydrolase activity, hydrolyzing O-glycosyl compounds"/>
    <property type="evidence" value="ECO:0007669"/>
    <property type="project" value="InterPro"/>
</dbReference>
<dbReference type="PANTHER" id="PTHR43536">
    <property type="entry name" value="MANNOSYLGLYCOPROTEIN ENDO-BETA-MANNOSIDASE"/>
    <property type="match status" value="1"/>
</dbReference>
<keyword evidence="2" id="KW-0378">Hydrolase</keyword>
<protein>
    <submittedName>
        <fullName evidence="7">Exo-beta-D-glucosaminidase</fullName>
    </submittedName>
</protein>
<dbReference type="InterPro" id="IPR006102">
    <property type="entry name" value="Ig-like_GH2"/>
</dbReference>
<organism evidence="7 8">
    <name type="scientific">Talaromyces atroroseus</name>
    <dbReference type="NCBI Taxonomy" id="1441469"/>
    <lineage>
        <taxon>Eukaryota</taxon>
        <taxon>Fungi</taxon>
        <taxon>Dikarya</taxon>
        <taxon>Ascomycota</taxon>
        <taxon>Pezizomycotina</taxon>
        <taxon>Eurotiomycetes</taxon>
        <taxon>Eurotiomycetidae</taxon>
        <taxon>Eurotiales</taxon>
        <taxon>Trichocomaceae</taxon>
        <taxon>Talaromyces</taxon>
        <taxon>Talaromyces sect. Trachyspermi</taxon>
    </lineage>
</organism>